<organism evidence="1 2">
    <name type="scientific">Dentiscutata heterogama</name>
    <dbReference type="NCBI Taxonomy" id="1316150"/>
    <lineage>
        <taxon>Eukaryota</taxon>
        <taxon>Fungi</taxon>
        <taxon>Fungi incertae sedis</taxon>
        <taxon>Mucoromycota</taxon>
        <taxon>Glomeromycotina</taxon>
        <taxon>Glomeromycetes</taxon>
        <taxon>Diversisporales</taxon>
        <taxon>Gigasporaceae</taxon>
        <taxon>Dentiscutata</taxon>
    </lineage>
</organism>
<gene>
    <name evidence="1" type="ORF">DHETER_LOCUS662</name>
</gene>
<comment type="caution">
    <text evidence="1">The sequence shown here is derived from an EMBL/GenBank/DDBJ whole genome shotgun (WGS) entry which is preliminary data.</text>
</comment>
<keyword evidence="2" id="KW-1185">Reference proteome</keyword>
<evidence type="ECO:0000313" key="2">
    <source>
        <dbReference type="Proteomes" id="UP000789702"/>
    </source>
</evidence>
<dbReference type="Proteomes" id="UP000789702">
    <property type="component" value="Unassembled WGS sequence"/>
</dbReference>
<accession>A0ACA9K246</accession>
<reference evidence="1" key="1">
    <citation type="submission" date="2021-06" db="EMBL/GenBank/DDBJ databases">
        <authorList>
            <person name="Kallberg Y."/>
            <person name="Tangrot J."/>
            <person name="Rosling A."/>
        </authorList>
    </citation>
    <scope>NUCLEOTIDE SEQUENCE</scope>
    <source>
        <strain evidence="1">IL203A</strain>
    </source>
</reference>
<protein>
    <submittedName>
        <fullName evidence="1">15332_t:CDS:1</fullName>
    </submittedName>
</protein>
<name>A0ACA9K246_9GLOM</name>
<proteinExistence type="predicted"/>
<sequence length="279" mass="32660">MDQLKIAQTKPTFTVYPNNTQKKFTQYDDLSTSSEQVYSPDYSFVEQTNNSVISSFASKNILSSDDLIISSSSQSTKKKNKRPLIENNFSNYRKNKERFYVNAALHIGGKTSALVHGKIQSLVRKYTEEKKEETGKRTSKWPYFYLMNEIFGNRENVQPESLIDSTGKHYVNNDESFVQHKKKAKLNDNELAYIESIAAISESRKKWNEDRAKIEQLEKIKENGKIELEKFKYELEVKTSHELKMKEIELKLKEMELKEIELKEIELKEMELKNKNSKK</sequence>
<dbReference type="EMBL" id="CAJVPU010000340">
    <property type="protein sequence ID" value="CAG8447619.1"/>
    <property type="molecule type" value="Genomic_DNA"/>
</dbReference>
<evidence type="ECO:0000313" key="1">
    <source>
        <dbReference type="EMBL" id="CAG8447619.1"/>
    </source>
</evidence>